<dbReference type="RefSeq" id="WP_277859091.1">
    <property type="nucleotide sequence ID" value="NZ_JARRAG010000001.1"/>
</dbReference>
<name>A0ABT6F569_9BACT</name>
<comment type="caution">
    <text evidence="2">The sequence shown here is derived from an EMBL/GenBank/DDBJ whole genome shotgun (WGS) entry which is preliminary data.</text>
</comment>
<sequence>MDSTARRTERVDPAPPVDDLEEPSSIIADLLDGLEHDPEESWNAFQGLESLDPEIRSHIVRELLAAPPSEGLFRLLHMMGASRDDAVRETVREALGTSRRSQTTPIEEAPAPPLPPASTLPAVVDRDPPRLVRSMATAVDGEGVAAVVVVSVQGGRTSTAAFLCDVRGGLRDVMGASDDDPDAAVDPFERFPELALRPLVEDVPALATGLLAGSLLLSGRDTPPAVREWLDVTLGRGFHAGAFLSARPEWGSASVETATMAERSWRVLEACPSWVDRSSLTFDLAEEISVRERRAAADPYRDAGAYRFLFERRILHRLELYRRMLLWMAFFWEAADEAELSLAAGVLAGQLADPQYAVPSHPFTVALSTRSLHEAQRRLGTASDPRRG</sequence>
<dbReference type="EMBL" id="JARRAG010000001">
    <property type="protein sequence ID" value="MDG3002727.1"/>
    <property type="molecule type" value="Genomic_DNA"/>
</dbReference>
<evidence type="ECO:0000313" key="3">
    <source>
        <dbReference type="Proteomes" id="UP001216907"/>
    </source>
</evidence>
<gene>
    <name evidence="2" type="ORF">PZE19_02910</name>
</gene>
<dbReference type="Proteomes" id="UP001216907">
    <property type="component" value="Unassembled WGS sequence"/>
</dbReference>
<keyword evidence="3" id="KW-1185">Reference proteome</keyword>
<evidence type="ECO:0000256" key="1">
    <source>
        <dbReference type="SAM" id="MobiDB-lite"/>
    </source>
</evidence>
<proteinExistence type="predicted"/>
<reference evidence="2 3" key="1">
    <citation type="submission" date="2023-03" db="EMBL/GenBank/DDBJ databases">
        <title>Paludisphaera mucosa sp. nov. a novel planctomycete from northern fen.</title>
        <authorList>
            <person name="Ivanova A."/>
        </authorList>
    </citation>
    <scope>NUCLEOTIDE SEQUENCE [LARGE SCALE GENOMIC DNA]</scope>
    <source>
        <strain evidence="2 3">Pla2</strain>
    </source>
</reference>
<evidence type="ECO:0000313" key="2">
    <source>
        <dbReference type="EMBL" id="MDG3002727.1"/>
    </source>
</evidence>
<feature type="region of interest" description="Disordered" evidence="1">
    <location>
        <begin position="94"/>
        <end position="123"/>
    </location>
</feature>
<feature type="region of interest" description="Disordered" evidence="1">
    <location>
        <begin position="1"/>
        <end position="24"/>
    </location>
</feature>
<organism evidence="2 3">
    <name type="scientific">Paludisphaera mucosa</name>
    <dbReference type="NCBI Taxonomy" id="3030827"/>
    <lineage>
        <taxon>Bacteria</taxon>
        <taxon>Pseudomonadati</taxon>
        <taxon>Planctomycetota</taxon>
        <taxon>Planctomycetia</taxon>
        <taxon>Isosphaerales</taxon>
        <taxon>Isosphaeraceae</taxon>
        <taxon>Paludisphaera</taxon>
    </lineage>
</organism>
<feature type="compositionally biased region" description="Basic and acidic residues" evidence="1">
    <location>
        <begin position="1"/>
        <end position="12"/>
    </location>
</feature>
<accession>A0ABT6F569</accession>
<protein>
    <submittedName>
        <fullName evidence="2">Uncharacterized protein</fullName>
    </submittedName>
</protein>